<dbReference type="GO" id="GO:0101005">
    <property type="term" value="F:deubiquitinase activity"/>
    <property type="evidence" value="ECO:0000318"/>
    <property type="project" value="GO_Central"/>
</dbReference>
<dbReference type="SMR" id="A2G0E5"/>
<dbReference type="Proteomes" id="UP000001542">
    <property type="component" value="Unassembled WGS sequence"/>
</dbReference>
<sequence length="195" mass="22447">MARIGVKIYDLMPLNEKLRYFNIGAFHTSIVLNGNTEICYGVGGAFNETGISSYHISSEDSNTAGFENVNYYKIIQFGKIKKTTQQVEDIIADMSVLPEWKNGSYSVLLHNCNSFTYELCRRILEPDQLKNYPMWIFRGENIVNFIIKISISPIYVLFGKQSPIFRPPLNDPDAHYSESTDFEEQLLHRTTHFND</sequence>
<evidence type="ECO:0000313" key="5">
    <source>
        <dbReference type="EMBL" id="EAX89368.1"/>
    </source>
</evidence>
<dbReference type="InParanoid" id="A2G0E5"/>
<dbReference type="VEuPathDB" id="TrichDB:TVAG_439880"/>
<dbReference type="Pfam" id="PF05903">
    <property type="entry name" value="Peptidase_C97"/>
    <property type="match status" value="1"/>
</dbReference>
<evidence type="ECO:0000256" key="3">
    <source>
        <dbReference type="ARBA" id="ARBA00022801"/>
    </source>
</evidence>
<dbReference type="GO" id="GO:0006508">
    <property type="term" value="P:proteolysis"/>
    <property type="evidence" value="ECO:0007669"/>
    <property type="project" value="UniProtKB-KW"/>
</dbReference>
<keyword evidence="2" id="KW-0645">Protease</keyword>
<proteinExistence type="inferred from homology"/>
<dbReference type="KEGG" id="tva:4747036"/>
<evidence type="ECO:0000256" key="1">
    <source>
        <dbReference type="ARBA" id="ARBA00008140"/>
    </source>
</evidence>
<dbReference type="SMART" id="SM01179">
    <property type="entry name" value="DUF862"/>
    <property type="match status" value="1"/>
</dbReference>
<dbReference type="InterPro" id="IPR008580">
    <property type="entry name" value="PPPDE_dom"/>
</dbReference>
<dbReference type="FunCoup" id="A2G0E5">
    <property type="interactions" value="64"/>
</dbReference>
<gene>
    <name evidence="5" type="ORF">TVAG_439880</name>
</gene>
<dbReference type="PANTHER" id="PTHR12378">
    <property type="entry name" value="DESUMOYLATING ISOPEPTIDASE"/>
    <property type="match status" value="1"/>
</dbReference>
<dbReference type="STRING" id="5722.A2G0E5"/>
<evidence type="ECO:0000313" key="6">
    <source>
        <dbReference type="Proteomes" id="UP000001542"/>
    </source>
</evidence>
<comment type="similarity">
    <text evidence="1">Belongs to the DeSI family.</text>
</comment>
<dbReference type="EMBL" id="DS114206">
    <property type="protein sequence ID" value="EAX89368.1"/>
    <property type="molecule type" value="Genomic_DNA"/>
</dbReference>
<reference evidence="5" key="2">
    <citation type="journal article" date="2007" name="Science">
        <title>Draft genome sequence of the sexually transmitted pathogen Trichomonas vaginalis.</title>
        <authorList>
            <person name="Carlton J.M."/>
            <person name="Hirt R.P."/>
            <person name="Silva J.C."/>
            <person name="Delcher A.L."/>
            <person name="Schatz M."/>
            <person name="Zhao Q."/>
            <person name="Wortman J.R."/>
            <person name="Bidwell S.L."/>
            <person name="Alsmark U.C.M."/>
            <person name="Besteiro S."/>
            <person name="Sicheritz-Ponten T."/>
            <person name="Noel C.J."/>
            <person name="Dacks J.B."/>
            <person name="Foster P.G."/>
            <person name="Simillion C."/>
            <person name="Van de Peer Y."/>
            <person name="Miranda-Saavedra D."/>
            <person name="Barton G.J."/>
            <person name="Westrop G.D."/>
            <person name="Mueller S."/>
            <person name="Dessi D."/>
            <person name="Fiori P.L."/>
            <person name="Ren Q."/>
            <person name="Paulsen I."/>
            <person name="Zhang H."/>
            <person name="Bastida-Corcuera F.D."/>
            <person name="Simoes-Barbosa A."/>
            <person name="Brown M.T."/>
            <person name="Hayes R.D."/>
            <person name="Mukherjee M."/>
            <person name="Okumura C.Y."/>
            <person name="Schneider R."/>
            <person name="Smith A.J."/>
            <person name="Vanacova S."/>
            <person name="Villalvazo M."/>
            <person name="Haas B.J."/>
            <person name="Pertea M."/>
            <person name="Feldblyum T.V."/>
            <person name="Utterback T.R."/>
            <person name="Shu C.L."/>
            <person name="Osoegawa K."/>
            <person name="de Jong P.J."/>
            <person name="Hrdy I."/>
            <person name="Horvathova L."/>
            <person name="Zubacova Z."/>
            <person name="Dolezal P."/>
            <person name="Malik S.B."/>
            <person name="Logsdon J.M. Jr."/>
            <person name="Henze K."/>
            <person name="Gupta A."/>
            <person name="Wang C.C."/>
            <person name="Dunne R.L."/>
            <person name="Upcroft J.A."/>
            <person name="Upcroft P."/>
            <person name="White O."/>
            <person name="Salzberg S.L."/>
            <person name="Tang P."/>
            <person name="Chiu C.-H."/>
            <person name="Lee Y.-S."/>
            <person name="Embley T.M."/>
            <person name="Coombs G.H."/>
            <person name="Mottram J.C."/>
            <person name="Tachezy J."/>
            <person name="Fraser-Liggett C.M."/>
            <person name="Johnson P.J."/>
        </authorList>
    </citation>
    <scope>NUCLEOTIDE SEQUENCE [LARGE SCALE GENOMIC DNA]</scope>
    <source>
        <strain evidence="5">G3</strain>
    </source>
</reference>
<name>A2G0E5_TRIV3</name>
<dbReference type="OrthoDB" id="412286at2759"/>
<keyword evidence="3" id="KW-0378">Hydrolase</keyword>
<dbReference type="InterPro" id="IPR042266">
    <property type="entry name" value="PPPDE_sf"/>
</dbReference>
<dbReference type="PROSITE" id="PS51858">
    <property type="entry name" value="PPPDE"/>
    <property type="match status" value="1"/>
</dbReference>
<dbReference type="VEuPathDB" id="TrichDB:TVAGG3_0759150"/>
<dbReference type="RefSeq" id="XP_001302298.1">
    <property type="nucleotide sequence ID" value="XM_001302297.1"/>
</dbReference>
<protein>
    <recommendedName>
        <fullName evidence="4">PPPDE domain-containing protein</fullName>
    </recommendedName>
</protein>
<evidence type="ECO:0000259" key="4">
    <source>
        <dbReference type="PROSITE" id="PS51858"/>
    </source>
</evidence>
<feature type="domain" description="PPPDE" evidence="4">
    <location>
        <begin position="2"/>
        <end position="144"/>
    </location>
</feature>
<accession>A2G0E5</accession>
<keyword evidence="6" id="KW-1185">Reference proteome</keyword>
<reference evidence="5" key="1">
    <citation type="submission" date="2006-10" db="EMBL/GenBank/DDBJ databases">
        <authorList>
            <person name="Amadeo P."/>
            <person name="Zhao Q."/>
            <person name="Wortman J."/>
            <person name="Fraser-Liggett C."/>
            <person name="Carlton J."/>
        </authorList>
    </citation>
    <scope>NUCLEOTIDE SEQUENCE</scope>
    <source>
        <strain evidence="5">G3</strain>
    </source>
</reference>
<evidence type="ECO:0000256" key="2">
    <source>
        <dbReference type="ARBA" id="ARBA00022670"/>
    </source>
</evidence>
<dbReference type="Gene3D" id="3.90.1720.30">
    <property type="entry name" value="PPPDE domains"/>
    <property type="match status" value="1"/>
</dbReference>
<dbReference type="PANTHER" id="PTHR12378:SF80">
    <property type="entry name" value="IP06716P-RELATED"/>
    <property type="match status" value="1"/>
</dbReference>
<organism evidence="5 6">
    <name type="scientific">Trichomonas vaginalis (strain ATCC PRA-98 / G3)</name>
    <dbReference type="NCBI Taxonomy" id="412133"/>
    <lineage>
        <taxon>Eukaryota</taxon>
        <taxon>Metamonada</taxon>
        <taxon>Parabasalia</taxon>
        <taxon>Trichomonadida</taxon>
        <taxon>Trichomonadidae</taxon>
        <taxon>Trichomonas</taxon>
    </lineage>
</organism>
<dbReference type="AlphaFoldDB" id="A2G0E5"/>